<feature type="compositionally biased region" description="Low complexity" evidence="1">
    <location>
        <begin position="643"/>
        <end position="661"/>
    </location>
</feature>
<keyword evidence="3" id="KW-1185">Reference proteome</keyword>
<feature type="compositionally biased region" description="Low complexity" evidence="1">
    <location>
        <begin position="559"/>
        <end position="584"/>
    </location>
</feature>
<dbReference type="Gene3D" id="2.60.40.640">
    <property type="match status" value="1"/>
</dbReference>
<feature type="compositionally biased region" description="Pro residues" evidence="1">
    <location>
        <begin position="628"/>
        <end position="642"/>
    </location>
</feature>
<dbReference type="EMBL" id="CP046235">
    <property type="protein sequence ID" value="WFD47421.1"/>
    <property type="molecule type" value="Genomic_DNA"/>
</dbReference>
<gene>
    <name evidence="2" type="ORF">GLX27_002072</name>
</gene>
<feature type="region of interest" description="Disordered" evidence="1">
    <location>
        <begin position="618"/>
        <end position="722"/>
    </location>
</feature>
<accession>A0ABY8EPH6</accession>
<evidence type="ECO:0000313" key="3">
    <source>
        <dbReference type="Proteomes" id="UP000818624"/>
    </source>
</evidence>
<feature type="region of interest" description="Disordered" evidence="1">
    <location>
        <begin position="517"/>
        <end position="536"/>
    </location>
</feature>
<dbReference type="InterPro" id="IPR014752">
    <property type="entry name" value="Arrestin-like_C"/>
</dbReference>
<organism evidence="2 3">
    <name type="scientific">Malassezia furfur</name>
    <name type="common">Pityriasis versicolor infection agent</name>
    <name type="synonym">Pityrosporum furfur</name>
    <dbReference type="NCBI Taxonomy" id="55194"/>
    <lineage>
        <taxon>Eukaryota</taxon>
        <taxon>Fungi</taxon>
        <taxon>Dikarya</taxon>
        <taxon>Basidiomycota</taxon>
        <taxon>Ustilaginomycotina</taxon>
        <taxon>Malasseziomycetes</taxon>
        <taxon>Malasseziales</taxon>
        <taxon>Malasseziaceae</taxon>
        <taxon>Malassezia</taxon>
    </lineage>
</organism>
<sequence>MSHNDQRLVQSSPIAAAVLSTPMSQTLASQTKRPTSDAASVRAASIYSSGSTDGRTAAAPAIISAAYPTVPVNHSARARPPPELKTVHTYSGATGKLLVQLHTPPQALPTYMGGSKARGRGSIVGRIILHCTEKDRANEVRVKLKAVVSVQVPKASQATDGEMPTFAGLTPSETSTSSREQVLLSIEDRLKASDALFRSSEQAAPKPNTSGKLDNAGIYEWKFKFDILESGTGKNTLPLGFPGVGANYPSSYVLESDKRHKGAMEEWASVKWYIKVTVGRPGLFRSNDRLLVPFIYLPPPPDKISSTIIQRQALSMQIQRMVHTIHGPVVLPKDLAEPASRWHTEYFPLNQASLGQNAKRSLVDKLFGMNKPKEERWAISLPGKPLAVFPLRSTIPFVLTLVHSAGMPLVVHPEVYLVQKVHLRARSSAAHTQYISHAKVLASPATKSGMQQWFGWIQFPSWCSPSFDTQLLGLEYFVQVKPLNLPTAHTLCTIPIGLYCAPPRLVQARELARSQSISRPAQQASGAAGRVLSGAAGPAARRPFDAASIASSDTAQTMSPSAATVPTAAPLRSLQSSRQPSMSSLHRTTAPPPWAVTPAPVDPHAAGVAGIGRMHLANPDAGAAAPQPQTPPRTVPPTPPTGAPLTSPTSSTPSHAPVPTSEPLLNPHDAASPPPLPYRENPGVSTVSLASREPTMPQPSGHEGATSADTGIHDAGPLTAEQEQAWTMDILANAFDDDGGDAFELPPSYFEAIGIEDHDE</sequence>
<evidence type="ECO:0000313" key="2">
    <source>
        <dbReference type="EMBL" id="WFD47421.1"/>
    </source>
</evidence>
<dbReference type="Proteomes" id="UP000818624">
    <property type="component" value="Chromosome 2"/>
</dbReference>
<reference evidence="2 3" key="1">
    <citation type="journal article" date="2020" name="Elife">
        <title>Loss of centromere function drives karyotype evolution in closely related Malassezia species.</title>
        <authorList>
            <person name="Sankaranarayanan S.R."/>
            <person name="Ianiri G."/>
            <person name="Coelho M.A."/>
            <person name="Reza M.H."/>
            <person name="Thimmappa B.C."/>
            <person name="Ganguly P."/>
            <person name="Vadnala R.N."/>
            <person name="Sun S."/>
            <person name="Siddharthan R."/>
            <person name="Tellgren-Roth C."/>
            <person name="Dawson T.L."/>
            <person name="Heitman J."/>
            <person name="Sanyal K."/>
        </authorList>
    </citation>
    <scope>NUCLEOTIDE SEQUENCE [LARGE SCALE GENOMIC DNA]</scope>
    <source>
        <strain evidence="2">CBS14141</strain>
    </source>
</reference>
<evidence type="ECO:0008006" key="4">
    <source>
        <dbReference type="Google" id="ProtNLM"/>
    </source>
</evidence>
<evidence type="ECO:0000256" key="1">
    <source>
        <dbReference type="SAM" id="MobiDB-lite"/>
    </source>
</evidence>
<proteinExistence type="predicted"/>
<feature type="compositionally biased region" description="Polar residues" evidence="1">
    <location>
        <begin position="549"/>
        <end position="558"/>
    </location>
</feature>
<name>A0ABY8EPH6_MALFU</name>
<feature type="region of interest" description="Disordered" evidence="1">
    <location>
        <begin position="549"/>
        <end position="601"/>
    </location>
</feature>
<dbReference type="PANTHER" id="PTHR24216">
    <property type="entry name" value="PAXILLIN-RELATED"/>
    <property type="match status" value="1"/>
</dbReference>
<protein>
    <recommendedName>
        <fullName evidence="4">Arrestin-like N-terminal domain-containing protein</fullName>
    </recommendedName>
</protein>